<dbReference type="Proteomes" id="UP000178558">
    <property type="component" value="Unassembled WGS sequence"/>
</dbReference>
<protein>
    <submittedName>
        <fullName evidence="1">Uncharacterized protein</fullName>
    </submittedName>
</protein>
<evidence type="ECO:0000313" key="2">
    <source>
        <dbReference type="Proteomes" id="UP000178558"/>
    </source>
</evidence>
<accession>A0A1F7J4S3</accession>
<evidence type="ECO:0000313" key="1">
    <source>
        <dbReference type="EMBL" id="OGK50611.1"/>
    </source>
</evidence>
<reference evidence="1 2" key="1">
    <citation type="journal article" date="2016" name="Nat. Commun.">
        <title>Thousands of microbial genomes shed light on interconnected biogeochemical processes in an aquifer system.</title>
        <authorList>
            <person name="Anantharaman K."/>
            <person name="Brown C.T."/>
            <person name="Hug L.A."/>
            <person name="Sharon I."/>
            <person name="Castelle C.J."/>
            <person name="Probst A.J."/>
            <person name="Thomas B.C."/>
            <person name="Singh A."/>
            <person name="Wilkins M.J."/>
            <person name="Karaoz U."/>
            <person name="Brodie E.L."/>
            <person name="Williams K.H."/>
            <person name="Hubbard S.S."/>
            <person name="Banfield J.F."/>
        </authorList>
    </citation>
    <scope>NUCLEOTIDE SEQUENCE [LARGE SCALE GENOMIC DNA]</scope>
</reference>
<gene>
    <name evidence="1" type="ORF">A3B50_02410</name>
</gene>
<dbReference type="EMBL" id="MGAQ01000015">
    <property type="protein sequence ID" value="OGK50611.1"/>
    <property type="molecule type" value="Genomic_DNA"/>
</dbReference>
<dbReference type="AlphaFoldDB" id="A0A1F7J4S3"/>
<name>A0A1F7J4S3_9BACT</name>
<organism evidence="1 2">
    <name type="scientific">Candidatus Roizmanbacteria bacterium RIFCSPLOWO2_01_FULL_40_42</name>
    <dbReference type="NCBI Taxonomy" id="1802066"/>
    <lineage>
        <taxon>Bacteria</taxon>
        <taxon>Candidatus Roizmaniibacteriota</taxon>
    </lineage>
</organism>
<proteinExistence type="predicted"/>
<sequence length="228" mass="25536">MSDSGRPEIDTITKRLPNVNRAPLMAREAKRNPDFVERVVFQGFNDLIERFNAMNDDDPNQELLPDVMTLKQKLGSAKLPTIAELGKKDLIRGLRAANKFIEIGQDIKKGKLPEKLKGAAIMSPSAETNTQSLIVGTAAHILERALFTRLQTEGFDQWMKDEILFALEDLILLQHAEALAGNGEDSPLFHIVTSPHSLGPEGGIGWRKQEQVDEFVKKYNDHHQDEDS</sequence>
<comment type="caution">
    <text evidence="1">The sequence shown here is derived from an EMBL/GenBank/DDBJ whole genome shotgun (WGS) entry which is preliminary data.</text>
</comment>